<organism evidence="3 4">
    <name type="scientific">Mesorhizobium album</name>
    <dbReference type="NCBI Taxonomy" id="3072314"/>
    <lineage>
        <taxon>Bacteria</taxon>
        <taxon>Pseudomonadati</taxon>
        <taxon>Pseudomonadota</taxon>
        <taxon>Alphaproteobacteria</taxon>
        <taxon>Hyphomicrobiales</taxon>
        <taxon>Phyllobacteriaceae</taxon>
        <taxon>Mesorhizobium</taxon>
    </lineage>
</organism>
<dbReference type="EMBL" id="JAVIIW010000034">
    <property type="protein sequence ID" value="MDX8481648.1"/>
    <property type="molecule type" value="Genomic_DNA"/>
</dbReference>
<evidence type="ECO:0000313" key="3">
    <source>
        <dbReference type="EMBL" id="MDX8481648.1"/>
    </source>
</evidence>
<gene>
    <name evidence="3" type="ORF">RFN28_24770</name>
</gene>
<dbReference type="InterPro" id="IPR050222">
    <property type="entry name" value="MATE_MdtK"/>
</dbReference>
<dbReference type="PANTHER" id="PTHR43298">
    <property type="entry name" value="MULTIDRUG RESISTANCE PROTEIN NORM-RELATED"/>
    <property type="match status" value="1"/>
</dbReference>
<reference evidence="3 4" key="1">
    <citation type="submission" date="2023-08" db="EMBL/GenBank/DDBJ databases">
        <title>Implementing the SeqCode for naming new Mesorhizobium species isolated from Vachellia karroo root nodules.</title>
        <authorList>
            <person name="Van Lill M."/>
        </authorList>
    </citation>
    <scope>NUCLEOTIDE SEQUENCE [LARGE SCALE GENOMIC DNA]</scope>
    <source>
        <strain evidence="3 4">VK24D</strain>
    </source>
</reference>
<sequence length="145" mass="15080">MAISVPTAFASLSTPLLGIVDIAVVGQFGNATMIGGLAIGTTIFGFVFASFNFLRTGTSGLVAQAFGQDDIGEQQAVFWRAIVIALVLGILLIAASQIIKGAGLLFMQPSLDVAEAMSTYLSIRLLSSPMALVPLHRGFDGFDGL</sequence>
<comment type="caution">
    <text evidence="3">The sequence shown here is derived from an EMBL/GenBank/DDBJ whole genome shotgun (WGS) entry which is preliminary data.</text>
</comment>
<dbReference type="Proteomes" id="UP001287059">
    <property type="component" value="Unassembled WGS sequence"/>
</dbReference>
<keyword evidence="2" id="KW-0812">Transmembrane</keyword>
<evidence type="ECO:0000256" key="2">
    <source>
        <dbReference type="SAM" id="Phobius"/>
    </source>
</evidence>
<evidence type="ECO:0000313" key="4">
    <source>
        <dbReference type="Proteomes" id="UP001287059"/>
    </source>
</evidence>
<dbReference type="RefSeq" id="WP_320289801.1">
    <property type="nucleotide sequence ID" value="NZ_JAVIIW010000034.1"/>
</dbReference>
<name>A0ABU4Y3X5_9HYPH</name>
<feature type="transmembrane region" description="Helical" evidence="2">
    <location>
        <begin position="77"/>
        <end position="99"/>
    </location>
</feature>
<dbReference type="InterPro" id="IPR002528">
    <property type="entry name" value="MATE_fam"/>
</dbReference>
<keyword evidence="2" id="KW-1133">Transmembrane helix</keyword>
<proteinExistence type="predicted"/>
<keyword evidence="1" id="KW-0813">Transport</keyword>
<protein>
    <submittedName>
        <fullName evidence="3">MATE family efflux transporter</fullName>
    </submittedName>
</protein>
<keyword evidence="2" id="KW-0472">Membrane</keyword>
<accession>A0ABU4Y3X5</accession>
<feature type="transmembrane region" description="Helical" evidence="2">
    <location>
        <begin position="34"/>
        <end position="54"/>
    </location>
</feature>
<dbReference type="Pfam" id="PF01554">
    <property type="entry name" value="MatE"/>
    <property type="match status" value="1"/>
</dbReference>
<evidence type="ECO:0000256" key="1">
    <source>
        <dbReference type="ARBA" id="ARBA00022448"/>
    </source>
</evidence>
<dbReference type="PANTHER" id="PTHR43298:SF2">
    <property type="entry name" value="FMN_FAD EXPORTER YEEO-RELATED"/>
    <property type="match status" value="1"/>
</dbReference>
<keyword evidence="4" id="KW-1185">Reference proteome</keyword>